<dbReference type="Pfam" id="PF02518">
    <property type="entry name" value="HATPase_c"/>
    <property type="match status" value="1"/>
</dbReference>
<dbReference type="Gene3D" id="1.10.287.130">
    <property type="match status" value="1"/>
</dbReference>
<evidence type="ECO:0000256" key="2">
    <source>
        <dbReference type="ARBA" id="ARBA00004651"/>
    </source>
</evidence>
<keyword evidence="5" id="KW-0597">Phosphoprotein</keyword>
<gene>
    <name evidence="12" type="ORF">COA17_01385</name>
</gene>
<evidence type="ECO:0000256" key="6">
    <source>
        <dbReference type="ARBA" id="ARBA00022679"/>
    </source>
</evidence>
<dbReference type="InterPro" id="IPR004358">
    <property type="entry name" value="Sig_transdc_His_kin-like_C"/>
</dbReference>
<dbReference type="EC" id="2.7.13.3" evidence="3"/>
<dbReference type="GO" id="GO:0005524">
    <property type="term" value="F:ATP binding"/>
    <property type="evidence" value="ECO:0007669"/>
    <property type="project" value="UniProtKB-KW"/>
</dbReference>
<sequence length="428" mass="45401">MTTERVAEAPPVDETRRRNVRLLSVLRWLAVGGQLATILTVRFVIGVQLPLVPMLAALAALVALNIAVLAWERIGEDQLFAMLLVDVTCLTIQLYLSGGVGNPFVTLYLLQVVLAAVLLPPWSSWAMVAITSALFAWLGWAAPPFALPAGWGSTLSVPYVVVSWFNFTLAAMLLVQFVTQIVRNLSERDARLAALRQRAAEEEHIVRMGLLASGAAHELGTPLASIAVMLGDWRAEPAIARDPALLADLDDMRAEVMRCKNILSGILLASGEVRGHAPARTTARTFLSGIVADWRGNGAAQAEYDHLMSGDPRIVADKALAQTITNLLDNAAEAGATAIRLCAAIDGDRLVLAVRDDGAGFDPAILDGIGKPYLSTKDRRGAGLGLFLATNVLRTLGGTVSARNRPSGGSEVTLVLPLASLAIGEDGG</sequence>
<feature type="transmembrane region" description="Helical" evidence="10">
    <location>
        <begin position="102"/>
        <end position="119"/>
    </location>
</feature>
<feature type="transmembrane region" description="Helical" evidence="10">
    <location>
        <begin position="159"/>
        <end position="182"/>
    </location>
</feature>
<dbReference type="InterPro" id="IPR003594">
    <property type="entry name" value="HATPase_dom"/>
</dbReference>
<dbReference type="InterPro" id="IPR003661">
    <property type="entry name" value="HisK_dim/P_dom"/>
</dbReference>
<dbReference type="PANTHER" id="PTHR44936:SF10">
    <property type="entry name" value="SENSOR PROTEIN RSTB"/>
    <property type="match status" value="1"/>
</dbReference>
<feature type="domain" description="Histidine kinase" evidence="11">
    <location>
        <begin position="320"/>
        <end position="420"/>
    </location>
</feature>
<dbReference type="Proteomes" id="UP000218784">
    <property type="component" value="Unassembled WGS sequence"/>
</dbReference>
<dbReference type="InterPro" id="IPR036890">
    <property type="entry name" value="HATPase_C_sf"/>
</dbReference>
<feature type="transmembrane region" description="Helical" evidence="10">
    <location>
        <begin position="51"/>
        <end position="71"/>
    </location>
</feature>
<dbReference type="RefSeq" id="WP_096609709.1">
    <property type="nucleotide sequence ID" value="NZ_NWVD01000001.1"/>
</dbReference>
<organism evidence="12 13">
    <name type="scientific">Sphingomonas ginsenosidimutans</name>
    <dbReference type="NCBI Taxonomy" id="862134"/>
    <lineage>
        <taxon>Bacteria</taxon>
        <taxon>Pseudomonadati</taxon>
        <taxon>Pseudomonadota</taxon>
        <taxon>Alphaproteobacteria</taxon>
        <taxon>Sphingomonadales</taxon>
        <taxon>Sphingomonadaceae</taxon>
        <taxon>Sphingomonas</taxon>
    </lineage>
</organism>
<keyword evidence="6" id="KW-0808">Transferase</keyword>
<dbReference type="PANTHER" id="PTHR44936">
    <property type="entry name" value="SENSOR PROTEIN CREC"/>
    <property type="match status" value="1"/>
</dbReference>
<dbReference type="InterPro" id="IPR050980">
    <property type="entry name" value="2C_sensor_his_kinase"/>
</dbReference>
<dbReference type="InterPro" id="IPR036097">
    <property type="entry name" value="HisK_dim/P_sf"/>
</dbReference>
<dbReference type="SUPFAM" id="SSF55874">
    <property type="entry name" value="ATPase domain of HSP90 chaperone/DNA topoisomerase II/histidine kinase"/>
    <property type="match status" value="1"/>
</dbReference>
<keyword evidence="7" id="KW-0547">Nucleotide-binding</keyword>
<evidence type="ECO:0000256" key="5">
    <source>
        <dbReference type="ARBA" id="ARBA00022553"/>
    </source>
</evidence>
<evidence type="ECO:0000256" key="4">
    <source>
        <dbReference type="ARBA" id="ARBA00022475"/>
    </source>
</evidence>
<evidence type="ECO:0000313" key="13">
    <source>
        <dbReference type="Proteomes" id="UP000218784"/>
    </source>
</evidence>
<keyword evidence="9" id="KW-0067">ATP-binding</keyword>
<dbReference type="PRINTS" id="PR00344">
    <property type="entry name" value="BCTRLSENSOR"/>
</dbReference>
<evidence type="ECO:0000313" key="12">
    <source>
        <dbReference type="EMBL" id="PCG10143.1"/>
    </source>
</evidence>
<feature type="transmembrane region" description="Helical" evidence="10">
    <location>
        <begin position="78"/>
        <end position="96"/>
    </location>
</feature>
<dbReference type="Gene3D" id="3.30.565.10">
    <property type="entry name" value="Histidine kinase-like ATPase, C-terminal domain"/>
    <property type="match status" value="1"/>
</dbReference>
<evidence type="ECO:0000256" key="1">
    <source>
        <dbReference type="ARBA" id="ARBA00000085"/>
    </source>
</evidence>
<accession>A0A2A4I1K2</accession>
<keyword evidence="10" id="KW-0472">Membrane</keyword>
<keyword evidence="10" id="KW-1133">Transmembrane helix</keyword>
<comment type="caution">
    <text evidence="12">The sequence shown here is derived from an EMBL/GenBank/DDBJ whole genome shotgun (WGS) entry which is preliminary data.</text>
</comment>
<dbReference type="GO" id="GO:0000155">
    <property type="term" value="F:phosphorelay sensor kinase activity"/>
    <property type="evidence" value="ECO:0007669"/>
    <property type="project" value="InterPro"/>
</dbReference>
<protein>
    <recommendedName>
        <fullName evidence="3">histidine kinase</fullName>
        <ecNumber evidence="3">2.7.13.3</ecNumber>
    </recommendedName>
</protein>
<dbReference type="PROSITE" id="PS50109">
    <property type="entry name" value="HIS_KIN"/>
    <property type="match status" value="1"/>
</dbReference>
<evidence type="ECO:0000256" key="7">
    <source>
        <dbReference type="ARBA" id="ARBA00022741"/>
    </source>
</evidence>
<evidence type="ECO:0000256" key="9">
    <source>
        <dbReference type="ARBA" id="ARBA00022840"/>
    </source>
</evidence>
<proteinExistence type="predicted"/>
<dbReference type="GO" id="GO:0005886">
    <property type="term" value="C:plasma membrane"/>
    <property type="evidence" value="ECO:0007669"/>
    <property type="project" value="UniProtKB-SubCell"/>
</dbReference>
<dbReference type="EMBL" id="NWVD01000001">
    <property type="protein sequence ID" value="PCG10143.1"/>
    <property type="molecule type" value="Genomic_DNA"/>
</dbReference>
<keyword evidence="13" id="KW-1185">Reference proteome</keyword>
<comment type="subcellular location">
    <subcellularLocation>
        <location evidence="2">Cell membrane</location>
        <topology evidence="2">Multi-pass membrane protein</topology>
    </subcellularLocation>
</comment>
<keyword evidence="10" id="KW-0812">Transmembrane</keyword>
<evidence type="ECO:0000256" key="10">
    <source>
        <dbReference type="SAM" id="Phobius"/>
    </source>
</evidence>
<keyword evidence="8 12" id="KW-0418">Kinase</keyword>
<feature type="transmembrane region" description="Helical" evidence="10">
    <location>
        <begin position="25"/>
        <end position="45"/>
    </location>
</feature>
<name>A0A2A4I1K2_9SPHN</name>
<reference evidence="12 13" key="1">
    <citation type="submission" date="2017-09" db="EMBL/GenBank/DDBJ databases">
        <title>Sphingomonas ginsenosidimutans KACC 14949, whole genome shotgun sequence.</title>
        <authorList>
            <person name="Feng G."/>
            <person name="Zhu H."/>
        </authorList>
    </citation>
    <scope>NUCLEOTIDE SEQUENCE [LARGE SCALE GENOMIC DNA]</scope>
    <source>
        <strain evidence="12 13">KACC 14949</strain>
    </source>
</reference>
<dbReference type="AlphaFoldDB" id="A0A2A4I1K2"/>
<feature type="transmembrane region" description="Helical" evidence="10">
    <location>
        <begin position="126"/>
        <end position="147"/>
    </location>
</feature>
<evidence type="ECO:0000256" key="3">
    <source>
        <dbReference type="ARBA" id="ARBA00012438"/>
    </source>
</evidence>
<dbReference type="SMART" id="SM00387">
    <property type="entry name" value="HATPase_c"/>
    <property type="match status" value="1"/>
</dbReference>
<dbReference type="InterPro" id="IPR005467">
    <property type="entry name" value="His_kinase_dom"/>
</dbReference>
<evidence type="ECO:0000256" key="8">
    <source>
        <dbReference type="ARBA" id="ARBA00022777"/>
    </source>
</evidence>
<dbReference type="SUPFAM" id="SSF47384">
    <property type="entry name" value="Homodimeric domain of signal transducing histidine kinase"/>
    <property type="match status" value="1"/>
</dbReference>
<comment type="catalytic activity">
    <reaction evidence="1">
        <text>ATP + protein L-histidine = ADP + protein N-phospho-L-histidine.</text>
        <dbReference type="EC" id="2.7.13.3"/>
    </reaction>
</comment>
<evidence type="ECO:0000259" key="11">
    <source>
        <dbReference type="PROSITE" id="PS50109"/>
    </source>
</evidence>
<keyword evidence="4" id="KW-1003">Cell membrane</keyword>
<dbReference type="CDD" id="cd00082">
    <property type="entry name" value="HisKA"/>
    <property type="match status" value="1"/>
</dbReference>